<dbReference type="AlphaFoldDB" id="A0A8K1CF97"/>
<evidence type="ECO:0000256" key="8">
    <source>
        <dbReference type="ARBA" id="ARBA00023002"/>
    </source>
</evidence>
<evidence type="ECO:0000256" key="1">
    <source>
        <dbReference type="ARBA" id="ARBA00004496"/>
    </source>
</evidence>
<dbReference type="GO" id="GO:0004757">
    <property type="term" value="F:sepiapterin reductase (NADP+) activity"/>
    <property type="evidence" value="ECO:0007669"/>
    <property type="project" value="UniProtKB-EC"/>
</dbReference>
<keyword evidence="10" id="KW-1185">Reference proteome</keyword>
<comment type="caution">
    <text evidence="9">The sequence shown here is derived from an EMBL/GenBank/DDBJ whole genome shotgun (WGS) entry which is preliminary data.</text>
</comment>
<comment type="subunit">
    <text evidence="3">Homodimer.</text>
</comment>
<dbReference type="EMBL" id="SPLM01000076">
    <property type="protein sequence ID" value="TMW61478.1"/>
    <property type="molecule type" value="Genomic_DNA"/>
</dbReference>
<dbReference type="PRINTS" id="PR00081">
    <property type="entry name" value="GDHRDH"/>
</dbReference>
<dbReference type="InterPro" id="IPR036291">
    <property type="entry name" value="NAD(P)-bd_dom_sf"/>
</dbReference>
<dbReference type="GO" id="GO:0006729">
    <property type="term" value="P:tetrahydrobiopterin biosynthetic process"/>
    <property type="evidence" value="ECO:0007669"/>
    <property type="project" value="InterPro"/>
</dbReference>
<keyword evidence="7" id="KW-0521">NADP</keyword>
<comment type="similarity">
    <text evidence="2">Belongs to the sepiapterin reductase family.</text>
</comment>
<dbReference type="FunFam" id="3.40.50.720:FF:000259">
    <property type="entry name" value="Sepiapterin reductase"/>
    <property type="match status" value="1"/>
</dbReference>
<comment type="subcellular location">
    <subcellularLocation>
        <location evidence="1">Cytoplasm</location>
    </subcellularLocation>
</comment>
<evidence type="ECO:0000256" key="6">
    <source>
        <dbReference type="ARBA" id="ARBA00022490"/>
    </source>
</evidence>
<protein>
    <recommendedName>
        <fullName evidence="5">Sepiapterin reductase</fullName>
        <ecNumber evidence="4">1.1.1.153</ecNumber>
    </recommendedName>
</protein>
<dbReference type="Proteomes" id="UP000794436">
    <property type="component" value="Unassembled WGS sequence"/>
</dbReference>
<proteinExistence type="inferred from homology"/>
<dbReference type="GO" id="GO:0005737">
    <property type="term" value="C:cytoplasm"/>
    <property type="evidence" value="ECO:0007669"/>
    <property type="project" value="UniProtKB-SubCell"/>
</dbReference>
<gene>
    <name evidence="9" type="ORF">Poli38472_012669</name>
</gene>
<evidence type="ECO:0000256" key="2">
    <source>
        <dbReference type="ARBA" id="ARBA00010483"/>
    </source>
</evidence>
<evidence type="ECO:0000313" key="9">
    <source>
        <dbReference type="EMBL" id="TMW61478.1"/>
    </source>
</evidence>
<organism evidence="9 10">
    <name type="scientific">Pythium oligandrum</name>
    <name type="common">Mycoparasitic fungus</name>
    <dbReference type="NCBI Taxonomy" id="41045"/>
    <lineage>
        <taxon>Eukaryota</taxon>
        <taxon>Sar</taxon>
        <taxon>Stramenopiles</taxon>
        <taxon>Oomycota</taxon>
        <taxon>Peronosporomycetes</taxon>
        <taxon>Pythiales</taxon>
        <taxon>Pythiaceae</taxon>
        <taxon>Pythium</taxon>
    </lineage>
</organism>
<name>A0A8K1CF97_PYTOL</name>
<accession>A0A8K1CF97</accession>
<keyword evidence="8" id="KW-0560">Oxidoreductase</keyword>
<dbReference type="InterPro" id="IPR006393">
    <property type="entry name" value="Sepiapterin_red"/>
</dbReference>
<keyword evidence="6" id="KW-0963">Cytoplasm</keyword>
<dbReference type="InterPro" id="IPR002347">
    <property type="entry name" value="SDR_fam"/>
</dbReference>
<dbReference type="EC" id="1.1.1.153" evidence="4"/>
<dbReference type="PANTHER" id="PTHR44085">
    <property type="entry name" value="SEPIAPTERIN REDUCTASE"/>
    <property type="match status" value="1"/>
</dbReference>
<evidence type="ECO:0000256" key="7">
    <source>
        <dbReference type="ARBA" id="ARBA00022857"/>
    </source>
</evidence>
<evidence type="ECO:0000256" key="5">
    <source>
        <dbReference type="ARBA" id="ARBA00019170"/>
    </source>
</evidence>
<dbReference type="OrthoDB" id="153074at2759"/>
<dbReference type="NCBIfam" id="TIGR01500">
    <property type="entry name" value="sepiapter_red"/>
    <property type="match status" value="1"/>
</dbReference>
<reference evidence="9" key="1">
    <citation type="submission" date="2019-03" db="EMBL/GenBank/DDBJ databases">
        <title>Long read genome sequence of the mycoparasitic Pythium oligandrum ATCC 38472 isolated from sugarbeet rhizosphere.</title>
        <authorList>
            <person name="Gaulin E."/>
        </authorList>
    </citation>
    <scope>NUCLEOTIDE SEQUENCE</scope>
    <source>
        <strain evidence="9">ATCC 38472_TT</strain>
    </source>
</reference>
<evidence type="ECO:0000313" key="10">
    <source>
        <dbReference type="Proteomes" id="UP000794436"/>
    </source>
</evidence>
<dbReference type="Pfam" id="PF00106">
    <property type="entry name" value="adh_short"/>
    <property type="match status" value="1"/>
</dbReference>
<dbReference type="SUPFAM" id="SSF51735">
    <property type="entry name" value="NAD(P)-binding Rossmann-fold domains"/>
    <property type="match status" value="1"/>
</dbReference>
<dbReference type="InterPro" id="IPR051721">
    <property type="entry name" value="Biopterin_syn/organic_redct"/>
</dbReference>
<dbReference type="Gene3D" id="3.40.50.720">
    <property type="entry name" value="NAD(P)-binding Rossmann-like Domain"/>
    <property type="match status" value="1"/>
</dbReference>
<evidence type="ECO:0000256" key="3">
    <source>
        <dbReference type="ARBA" id="ARBA00011738"/>
    </source>
</evidence>
<sequence length="291" mass="32206">MRSVVVITGASRGYGRCLALDFAREIEQGDVDMYLWARHEADLAETKRLVHEAWQQSKGALDVATQVVDLSLQADYVPKIETLIVQLQSKSYEQVFLVHNAGSLGDLGYTNELSSPAQLSAYWELNVNSVVWFNKRFLDVFGATREELVASTAVSTKPATQATIINISSLCAIEPFATQGLYCTGKAAREMHFRVLAAEQQQPRDANSPDFSKVRVLNYAPGPMDTEMQQTLRESTTVRRDFVEMFAKMKAEGTLIPPATSSGLGVRLIVKNEFESGAHIDYYDIAPNTSA</sequence>
<evidence type="ECO:0000256" key="4">
    <source>
        <dbReference type="ARBA" id="ARBA00013075"/>
    </source>
</evidence>
<dbReference type="PANTHER" id="PTHR44085:SF2">
    <property type="entry name" value="SEPIAPTERIN REDUCTASE"/>
    <property type="match status" value="1"/>
</dbReference>